<feature type="compositionally biased region" description="Polar residues" evidence="1">
    <location>
        <begin position="330"/>
        <end position="343"/>
    </location>
</feature>
<feature type="region of interest" description="Disordered" evidence="1">
    <location>
        <begin position="516"/>
        <end position="702"/>
    </location>
</feature>
<dbReference type="Proteomes" id="UP000265618">
    <property type="component" value="Unassembled WGS sequence"/>
</dbReference>
<sequence length="2059" mass="211064">MRDTGCVARYEIEGNVQSEYSSCSIVPSGPNEYLLFPRVLPLDKTRPTTTYVVGADGSQGVSGTALSGKRRAGSRGRGRAPSPKVLGPYVAPSPHVNAGGVSNQPMGVALSRRHVPRSDSNTRGTQGAGDRSQSRDRGMGESRTRRVGGGYQYETGSEIPISRDEAPYPADKDTEHATHPYGADPHASLSGTAIHHPGGHPTTATQGVPPSYPSMGGEALPTSAHPSMPGQSGTVQYGYGSATGGDPMGSTAPLSHAHVHPHPHQSMPHSAPMGQRQVSAEGRSHAGLPSPLDRGSSMPYPQSYGAQPSGTGTGYGGEAVRKRVEDNGPYPTSATQGEYSQAGTRERDGSHHIVQGLVPGGPVPEGSAGGTVSSGDASSAYAPIHPLRTRGQRTRGYGGVTGRQGKKARKTLKGKGKRGKRPTSVSKRDTRPAGSVGSLVTTTLGTDMATLQDTARTDGQQTAAEGEGVYGGRERQGERSSDRVIPTDGGQTVGETGDHSVGHTSASRAVTVLEASSHGRQVSRDTQGTHLPIQGDLGSVSRDGGAYADGGDGRVGSDTDRVDMTGGRGISSDYHVPHDRDTLPGAGGTTSTYSGAGVGRETQRHGIEGERAGASGESRGVSETQSQRESVQHDGADHARHQTGYDSTDRRAYQTRDSQRSQDTRTRHDLSESRSTRGNERRGETSHTTQGEGVGERAAGSGMVTSDFASPAVYNHSSAGAGYADRQGGLAASGYYSAGPTDRASIDADHNTYRRGRSMSVRDSVSVDIPVNALGARGVRDTHTQGGMAGGYGLTSRVERGQFTRGEGGHGQVSSQSGRRGRGERERQTLERAVVSSVERHGPTPDPSPTSARDHRYAEGRERHGTMGERGAGEYGTARRTLDSHPTQSDRQSAYSQSGVTRTARYQGTGSRGSGQPRVSLVIPDDDRGGDRGGAAPSHPRHRTDTHTGHTGTHRRTRVAPITSGGVDARGVPSLTSETLSHLTPRHSISRSPQGYSPEAVSTHTSQGSRGPRVVDTLSMLDDGYAPRHRQSGIRTQARVGSASVQRERDGASVAMGTRGSGERHTHRPIAGSSGLGGAGPSDSSLGSARSLLDALSHPQDRQRQRPGQTGTIAYDPSRPLSVSQRVHASGTGSNRVGSVYQAVGVSSAPGSSLRLPRDASTGAIDQAPPSAVVPIASLVNLIQALETDAAQGGRGWEGEGDNSPSVPVFRAIQSDPLSATRTLGPTPNTMGGGSVSGGPSHQGVGVGGRAVPVTQGSARSASADTSATVPGVSQGSVSGVHLSGASASHAHPSGDRNREDGVTSGYHPDGVTTNQTGERSGVSIPGPTDTPHSSSVVGGGVARVVATDTSTHRTSPLDALDSMLEDSLGDVSMVTQVLGREGVSVQQVGERDTHPQTYRKTQPVVSGVGVSHPSHAGEGQSDMGEAVYHGTSQVYNGGATGPVEGGSLAIDGRRQGAQGLSLDTGSVKRADASMQSHHPDTSTTQTEGRVGASPNVACLDGVPPYAGGSERESLPVVDSRVAAMVPHTSMSGQRDTTRASATGIESHIGEGERETGSVATTPHLDSSRVQGPALIVDNASIGEYSDTLSHTVGEGGMSQPESMRVRISTTDTAYTPLRQDDLFTGPGVATRGASVPHTGLDPVPYQPYSATASFSHTTRGLNASRGPRGALIHRPVSLPVQSPERRSSPQVPVVPLSTTGAVGVVGASRVAGGQIPSTTPAAASLVTLPLPVSGPSDLLLPEESESDEGLDGSALTPGAALAPSLTALKAPSPSPPTAPQLSLGVGVDASEGVDLIARCYREAVVTADETLVHVGQSSSASAPLSQGYLGSDLSLGARSGPLPASLVSSGPGSMGSLVTSGSGAMAQSRVGGSDPASALSLRAHASPGWSAAPGISTRQSGLSVVRTGGVRLAETGEGMHSESSDLLHSPSLTPSLSQHSGSDASPPHSVSGSDPTSLSGYQYRHTPDRGTPQSRLTLTQSMVDASTQSPAFGFNPMPVPGSPTPEGALPASASESGLGLDSYQGDAGSTDLLSPGSGSPSMSLLDAQSEDGSSLDCS</sequence>
<gene>
    <name evidence="2" type="ORF">KIPB_006336</name>
</gene>
<evidence type="ECO:0000256" key="1">
    <source>
        <dbReference type="SAM" id="MobiDB-lite"/>
    </source>
</evidence>
<feature type="compositionally biased region" description="Polar residues" evidence="1">
    <location>
        <begin position="1218"/>
        <end position="1230"/>
    </location>
</feature>
<comment type="caution">
    <text evidence="2">The sequence shown here is derived from an EMBL/GenBank/DDBJ whole genome shotgun (WGS) entry which is preliminary data.</text>
</comment>
<feature type="compositionally biased region" description="Polar residues" evidence="1">
    <location>
        <begin position="1558"/>
        <end position="1570"/>
    </location>
</feature>
<accession>A0A391NLX0</accession>
<feature type="region of interest" description="Disordered" evidence="1">
    <location>
        <begin position="1470"/>
        <end position="1497"/>
    </location>
</feature>
<feature type="compositionally biased region" description="Polar residues" evidence="1">
    <location>
        <begin position="1121"/>
        <end position="1136"/>
    </location>
</feature>
<feature type="compositionally biased region" description="Basic residues" evidence="1">
    <location>
        <begin position="68"/>
        <end position="78"/>
    </location>
</feature>
<feature type="compositionally biased region" description="Basic and acidic residues" evidence="1">
    <location>
        <begin position="601"/>
        <end position="611"/>
    </location>
</feature>
<feature type="compositionally biased region" description="Polar residues" evidence="1">
    <location>
        <begin position="1474"/>
        <end position="1488"/>
    </location>
</feature>
<feature type="compositionally biased region" description="Low complexity" evidence="1">
    <location>
        <begin position="1927"/>
        <end position="1941"/>
    </location>
</feature>
<feature type="compositionally biased region" description="Polar residues" evidence="1">
    <location>
        <begin position="884"/>
        <end position="909"/>
    </location>
</feature>
<feature type="region of interest" description="Disordered" evidence="1">
    <location>
        <begin position="1847"/>
        <end position="1879"/>
    </location>
</feature>
<feature type="compositionally biased region" description="Polar residues" evidence="1">
    <location>
        <begin position="518"/>
        <end position="529"/>
    </location>
</feature>
<feature type="region of interest" description="Disordered" evidence="1">
    <location>
        <begin position="54"/>
        <end position="503"/>
    </location>
</feature>
<feature type="compositionally biased region" description="Basic and acidic residues" evidence="1">
    <location>
        <begin position="132"/>
        <end position="144"/>
    </location>
</feature>
<feature type="compositionally biased region" description="Basic and acidic residues" evidence="1">
    <location>
        <begin position="472"/>
        <end position="482"/>
    </location>
</feature>
<feature type="compositionally biased region" description="Basic and acidic residues" evidence="1">
    <location>
        <begin position="821"/>
        <end position="830"/>
    </location>
</feature>
<reference evidence="2 3" key="1">
    <citation type="journal article" date="2018" name="PLoS ONE">
        <title>The draft genome of Kipferlia bialata reveals reductive genome evolution in fornicate parasites.</title>
        <authorList>
            <person name="Tanifuji G."/>
            <person name="Takabayashi S."/>
            <person name="Kume K."/>
            <person name="Takagi M."/>
            <person name="Nakayama T."/>
            <person name="Kamikawa R."/>
            <person name="Inagaki Y."/>
            <person name="Hashimoto T."/>
        </authorList>
    </citation>
    <scope>NUCLEOTIDE SEQUENCE [LARGE SCALE GENOMIC DNA]</scope>
    <source>
        <strain evidence="2">NY0173</strain>
    </source>
</reference>
<feature type="compositionally biased region" description="Basic and acidic residues" evidence="1">
    <location>
        <begin position="1293"/>
        <end position="1302"/>
    </location>
</feature>
<feature type="compositionally biased region" description="Basic and acidic residues" evidence="1">
    <location>
        <begin position="630"/>
        <end position="640"/>
    </location>
</feature>
<feature type="region of interest" description="Disordered" evidence="1">
    <location>
        <begin position="1988"/>
        <end position="2059"/>
    </location>
</feature>
<feature type="compositionally biased region" description="Polar residues" evidence="1">
    <location>
        <begin position="438"/>
        <end position="463"/>
    </location>
</feature>
<feature type="compositionally biased region" description="Basic and acidic residues" evidence="1">
    <location>
        <begin position="852"/>
        <end position="867"/>
    </location>
</feature>
<feature type="region of interest" description="Disordered" evidence="1">
    <location>
        <begin position="1917"/>
        <end position="1975"/>
    </location>
</feature>
<feature type="compositionally biased region" description="Polar residues" evidence="1">
    <location>
        <begin position="1949"/>
        <end position="1961"/>
    </location>
</feature>
<feature type="region of interest" description="Disordered" evidence="1">
    <location>
        <begin position="1218"/>
        <end position="1338"/>
    </location>
</feature>
<feature type="compositionally biased region" description="Acidic residues" evidence="1">
    <location>
        <begin position="1741"/>
        <end position="1751"/>
    </location>
</feature>
<feature type="region of interest" description="Disordered" evidence="1">
    <location>
        <begin position="1547"/>
        <end position="1572"/>
    </location>
</feature>
<feature type="region of interest" description="Disordered" evidence="1">
    <location>
        <begin position="802"/>
        <end position="1136"/>
    </location>
</feature>
<feature type="compositionally biased region" description="Basic and acidic residues" evidence="1">
    <location>
        <begin position="551"/>
        <end position="563"/>
    </location>
</feature>
<feature type="compositionally biased region" description="Low complexity" evidence="1">
    <location>
        <begin position="1258"/>
        <end position="1292"/>
    </location>
</feature>
<organism evidence="2 3">
    <name type="scientific">Kipferlia bialata</name>
    <dbReference type="NCBI Taxonomy" id="797122"/>
    <lineage>
        <taxon>Eukaryota</taxon>
        <taxon>Metamonada</taxon>
        <taxon>Carpediemonas-like organisms</taxon>
        <taxon>Kipferlia</taxon>
    </lineage>
</organism>
<feature type="region of interest" description="Disordered" evidence="1">
    <location>
        <begin position="1737"/>
        <end position="1758"/>
    </location>
</feature>
<evidence type="ECO:0000313" key="2">
    <source>
        <dbReference type="EMBL" id="GCA62871.1"/>
    </source>
</evidence>
<dbReference type="EMBL" id="BDIP01001618">
    <property type="protein sequence ID" value="GCA62871.1"/>
    <property type="molecule type" value="Genomic_DNA"/>
</dbReference>
<feature type="compositionally biased region" description="Low complexity" evidence="1">
    <location>
        <begin position="2033"/>
        <end position="2046"/>
    </location>
</feature>
<feature type="compositionally biased region" description="Polar residues" evidence="1">
    <location>
        <begin position="1847"/>
        <end position="1863"/>
    </location>
</feature>
<feature type="compositionally biased region" description="Basic residues" evidence="1">
    <location>
        <begin position="404"/>
        <end position="421"/>
    </location>
</feature>
<protein>
    <submittedName>
        <fullName evidence="2">Uncharacterized protein</fullName>
    </submittedName>
</protein>
<name>A0A391NLX0_9EUKA</name>
<proteinExistence type="predicted"/>
<feature type="compositionally biased region" description="Basic and acidic residues" evidence="1">
    <location>
        <begin position="647"/>
        <end position="685"/>
    </location>
</feature>
<feature type="compositionally biased region" description="Basic and acidic residues" evidence="1">
    <location>
        <begin position="161"/>
        <end position="178"/>
    </location>
</feature>
<feature type="compositionally biased region" description="Polar residues" evidence="1">
    <location>
        <begin position="990"/>
        <end position="1009"/>
    </location>
</feature>
<evidence type="ECO:0000313" key="3">
    <source>
        <dbReference type="Proteomes" id="UP000265618"/>
    </source>
</evidence>
<keyword evidence="3" id="KW-1185">Reference proteome</keyword>